<protein>
    <submittedName>
        <fullName evidence="2">Uncharacterized protein</fullName>
    </submittedName>
</protein>
<accession>A0AA40LSC3</accession>
<comment type="caution">
    <text evidence="2">The sequence shown here is derived from an EMBL/GenBank/DDBJ whole genome shotgun (WGS) entry which is preliminary data.</text>
</comment>
<reference evidence="2" key="1">
    <citation type="submission" date="2023-06" db="EMBL/GenBank/DDBJ databases">
        <title>Reference genome for the Northern bat (Eptesicus nilssonii), a most northern bat species.</title>
        <authorList>
            <person name="Laine V.N."/>
            <person name="Pulliainen A.T."/>
            <person name="Lilley T.M."/>
        </authorList>
    </citation>
    <scope>NUCLEOTIDE SEQUENCE</scope>
    <source>
        <strain evidence="2">BLF_Eptnil</strain>
        <tissue evidence="2">Kidney</tissue>
    </source>
</reference>
<sequence length="102" mass="11459">MLTTSGKKTLTVLHPLKVSDGSIMNETHLAGPMVFCFAFGVILLLAGKIQFGYCCGDIFFAINGGNHSHCWNYWMVWCRRPALTENRISQKKLKKQKLIGPE</sequence>
<feature type="non-terminal residue" evidence="2">
    <location>
        <position position="102"/>
    </location>
</feature>
<organism evidence="2 3">
    <name type="scientific">Cnephaeus nilssonii</name>
    <name type="common">Northern bat</name>
    <name type="synonym">Eptesicus nilssonii</name>
    <dbReference type="NCBI Taxonomy" id="3371016"/>
    <lineage>
        <taxon>Eukaryota</taxon>
        <taxon>Metazoa</taxon>
        <taxon>Chordata</taxon>
        <taxon>Craniata</taxon>
        <taxon>Vertebrata</taxon>
        <taxon>Euteleostomi</taxon>
        <taxon>Mammalia</taxon>
        <taxon>Eutheria</taxon>
        <taxon>Laurasiatheria</taxon>
        <taxon>Chiroptera</taxon>
        <taxon>Yangochiroptera</taxon>
        <taxon>Vespertilionidae</taxon>
        <taxon>Cnephaeus</taxon>
    </lineage>
</organism>
<dbReference type="AlphaFoldDB" id="A0AA40LSC3"/>
<keyword evidence="3" id="KW-1185">Reference proteome</keyword>
<name>A0AA40LSC3_CNENI</name>
<evidence type="ECO:0000256" key="1">
    <source>
        <dbReference type="SAM" id="Phobius"/>
    </source>
</evidence>
<dbReference type="Proteomes" id="UP001177744">
    <property type="component" value="Unassembled WGS sequence"/>
</dbReference>
<proteinExistence type="predicted"/>
<evidence type="ECO:0000313" key="2">
    <source>
        <dbReference type="EMBL" id="KAK1342163.1"/>
    </source>
</evidence>
<evidence type="ECO:0000313" key="3">
    <source>
        <dbReference type="Proteomes" id="UP001177744"/>
    </source>
</evidence>
<feature type="transmembrane region" description="Helical" evidence="1">
    <location>
        <begin position="29"/>
        <end position="46"/>
    </location>
</feature>
<dbReference type="EMBL" id="JAULJE010000006">
    <property type="protein sequence ID" value="KAK1342163.1"/>
    <property type="molecule type" value="Genomic_DNA"/>
</dbReference>
<keyword evidence="1" id="KW-1133">Transmembrane helix</keyword>
<keyword evidence="1" id="KW-0472">Membrane</keyword>
<gene>
    <name evidence="2" type="ORF">QTO34_016920</name>
</gene>
<keyword evidence="1" id="KW-0812">Transmembrane</keyword>